<accession>A0A1S8X5B7</accession>
<keyword evidence="3" id="KW-0456">Lyase</keyword>
<keyword evidence="2" id="KW-0663">Pyridoxal phosphate</keyword>
<comment type="cofactor">
    <cofactor evidence="1">
        <name>pyridoxal 5'-phosphate</name>
        <dbReference type="ChEBI" id="CHEBI:597326"/>
    </cofactor>
</comment>
<dbReference type="AlphaFoldDB" id="A0A1S8X5B7"/>
<dbReference type="Pfam" id="PF00291">
    <property type="entry name" value="PALP"/>
    <property type="match status" value="1"/>
</dbReference>
<dbReference type="GO" id="GO:0004794">
    <property type="term" value="F:threonine deaminase activity"/>
    <property type="evidence" value="ECO:0007669"/>
    <property type="project" value="TreeGrafter"/>
</dbReference>
<dbReference type="SUPFAM" id="SSF53686">
    <property type="entry name" value="Tryptophan synthase beta subunit-like PLP-dependent enzymes"/>
    <property type="match status" value="1"/>
</dbReference>
<dbReference type="PANTHER" id="PTHR48078">
    <property type="entry name" value="THREONINE DEHYDRATASE, MITOCHONDRIAL-RELATED"/>
    <property type="match status" value="1"/>
</dbReference>
<dbReference type="Gene3D" id="3.40.50.1100">
    <property type="match status" value="1"/>
</dbReference>
<evidence type="ECO:0000256" key="1">
    <source>
        <dbReference type="ARBA" id="ARBA00001933"/>
    </source>
</evidence>
<dbReference type="GO" id="GO:0006565">
    <property type="term" value="P:L-serine catabolic process"/>
    <property type="evidence" value="ECO:0007669"/>
    <property type="project" value="TreeGrafter"/>
</dbReference>
<dbReference type="GO" id="GO:0003941">
    <property type="term" value="F:L-serine ammonia-lyase activity"/>
    <property type="evidence" value="ECO:0007669"/>
    <property type="project" value="TreeGrafter"/>
</dbReference>
<name>A0A1S8X5B7_OPIVI</name>
<dbReference type="PANTHER" id="PTHR48078:SF19">
    <property type="entry name" value="ACT DOMAIN-CONTAINING PROTEIN"/>
    <property type="match status" value="1"/>
</dbReference>
<dbReference type="GO" id="GO:0009097">
    <property type="term" value="P:isoleucine biosynthetic process"/>
    <property type="evidence" value="ECO:0007669"/>
    <property type="project" value="TreeGrafter"/>
</dbReference>
<evidence type="ECO:0000313" key="7">
    <source>
        <dbReference type="EMBL" id="OON21914.1"/>
    </source>
</evidence>
<dbReference type="InterPro" id="IPR050147">
    <property type="entry name" value="Ser/Thr_Dehydratase"/>
</dbReference>
<evidence type="ECO:0000313" key="8">
    <source>
        <dbReference type="Proteomes" id="UP000243686"/>
    </source>
</evidence>
<evidence type="ECO:0000256" key="2">
    <source>
        <dbReference type="ARBA" id="ARBA00022898"/>
    </source>
</evidence>
<dbReference type="InterPro" id="IPR001926">
    <property type="entry name" value="TrpB-like_PALP"/>
</dbReference>
<protein>
    <recommendedName>
        <fullName evidence="4">L-serine deaminase</fullName>
    </recommendedName>
    <alternativeName>
        <fullName evidence="5">L-threonine dehydratase</fullName>
    </alternativeName>
</protein>
<evidence type="ECO:0000259" key="6">
    <source>
        <dbReference type="Pfam" id="PF00291"/>
    </source>
</evidence>
<evidence type="ECO:0000256" key="4">
    <source>
        <dbReference type="ARBA" id="ARBA00041766"/>
    </source>
</evidence>
<proteinExistence type="predicted"/>
<sequence>MDHVTENNCHSPYVFDCEEKQADCKHRLITDIPIPDANDPDVFEPDCDLHNPVAVTYRDVSAAYYRIRDGIIRTPCKEQAKRGVIASSAGNHGQALAYHGKNLNIPVTIVMPVFAPLMKVENCLSHGANVVLKGTDMSQVSFP</sequence>
<organism evidence="7 8">
    <name type="scientific">Opisthorchis viverrini</name>
    <name type="common">Southeast Asian liver fluke</name>
    <dbReference type="NCBI Taxonomy" id="6198"/>
    <lineage>
        <taxon>Eukaryota</taxon>
        <taxon>Metazoa</taxon>
        <taxon>Spiralia</taxon>
        <taxon>Lophotrochozoa</taxon>
        <taxon>Platyhelminthes</taxon>
        <taxon>Trematoda</taxon>
        <taxon>Digenea</taxon>
        <taxon>Opisthorchiida</taxon>
        <taxon>Opisthorchiata</taxon>
        <taxon>Opisthorchiidae</taxon>
        <taxon>Opisthorchis</taxon>
    </lineage>
</organism>
<dbReference type="Proteomes" id="UP000243686">
    <property type="component" value="Unassembled WGS sequence"/>
</dbReference>
<keyword evidence="8" id="KW-1185">Reference proteome</keyword>
<evidence type="ECO:0000256" key="5">
    <source>
        <dbReference type="ARBA" id="ARBA00042605"/>
    </source>
</evidence>
<dbReference type="EMBL" id="KV891945">
    <property type="protein sequence ID" value="OON21914.1"/>
    <property type="molecule type" value="Genomic_DNA"/>
</dbReference>
<evidence type="ECO:0000256" key="3">
    <source>
        <dbReference type="ARBA" id="ARBA00023239"/>
    </source>
</evidence>
<reference evidence="7 8" key="1">
    <citation type="submission" date="2015-03" db="EMBL/GenBank/DDBJ databases">
        <title>Draft genome of the nematode, Opisthorchis viverrini.</title>
        <authorList>
            <person name="Mitreva M."/>
        </authorList>
    </citation>
    <scope>NUCLEOTIDE SEQUENCE [LARGE SCALE GENOMIC DNA]</scope>
    <source>
        <strain evidence="7">Khon Kaen</strain>
    </source>
</reference>
<feature type="domain" description="Tryptophan synthase beta chain-like PALP" evidence="6">
    <location>
        <begin position="65"/>
        <end position="137"/>
    </location>
</feature>
<gene>
    <name evidence="7" type="ORF">X801_02183</name>
</gene>
<dbReference type="GO" id="GO:0006567">
    <property type="term" value="P:L-threonine catabolic process"/>
    <property type="evidence" value="ECO:0007669"/>
    <property type="project" value="TreeGrafter"/>
</dbReference>
<dbReference type="InterPro" id="IPR036052">
    <property type="entry name" value="TrpB-like_PALP_sf"/>
</dbReference>